<organism evidence="1 2">
    <name type="scientific">Dictyostelium firmibasis</name>
    <dbReference type="NCBI Taxonomy" id="79012"/>
    <lineage>
        <taxon>Eukaryota</taxon>
        <taxon>Amoebozoa</taxon>
        <taxon>Evosea</taxon>
        <taxon>Eumycetozoa</taxon>
        <taxon>Dictyostelia</taxon>
        <taxon>Dictyosteliales</taxon>
        <taxon>Dictyosteliaceae</taxon>
        <taxon>Dictyostelium</taxon>
    </lineage>
</organism>
<dbReference type="GO" id="GO:0016857">
    <property type="term" value="F:racemase and epimerase activity, acting on carbohydrates and derivatives"/>
    <property type="evidence" value="ECO:0007669"/>
    <property type="project" value="InterPro"/>
</dbReference>
<dbReference type="InterPro" id="IPR052996">
    <property type="entry name" value="Carb_Metab_Mutarotase"/>
</dbReference>
<dbReference type="Gene3D" id="3.30.70.100">
    <property type="match status" value="1"/>
</dbReference>
<dbReference type="PANTHER" id="PTHR43239">
    <property type="entry name" value="UPF0734 PROTEIN DDB_G0273871/DDB_G0273177"/>
    <property type="match status" value="1"/>
</dbReference>
<dbReference type="PANTHER" id="PTHR43239:SF1">
    <property type="entry name" value="UPF0734 PROTEIN DDB_G0273871_DDB_G0273177"/>
    <property type="match status" value="1"/>
</dbReference>
<gene>
    <name evidence="1" type="ORF">RB653_010532</name>
</gene>
<dbReference type="InterPro" id="IPR011008">
    <property type="entry name" value="Dimeric_a/b-barrel"/>
</dbReference>
<dbReference type="InterPro" id="IPR008000">
    <property type="entry name" value="Rham/fucose_mutarotase"/>
</dbReference>
<proteinExistence type="predicted"/>
<name>A0AAN7TT78_9MYCE</name>
<dbReference type="EMBL" id="JAVFKY010000006">
    <property type="protein sequence ID" value="KAK5575275.1"/>
    <property type="molecule type" value="Genomic_DNA"/>
</dbReference>
<dbReference type="AlphaFoldDB" id="A0AAN7TT78"/>
<evidence type="ECO:0000313" key="2">
    <source>
        <dbReference type="Proteomes" id="UP001344447"/>
    </source>
</evidence>
<dbReference type="Proteomes" id="UP001344447">
    <property type="component" value="Unassembled WGS sequence"/>
</dbReference>
<evidence type="ECO:0008006" key="3">
    <source>
        <dbReference type="Google" id="ProtNLM"/>
    </source>
</evidence>
<comment type="caution">
    <text evidence="1">The sequence shown here is derived from an EMBL/GenBank/DDBJ whole genome shotgun (WGS) entry which is preliminary data.</text>
</comment>
<protein>
    <recommendedName>
        <fullName evidence="3">L-rhamnose mutarotase</fullName>
    </recommendedName>
</protein>
<sequence length="122" mass="14800">MDEYKSYAQALDLVNDKELIEEYKKYHRGVWKEVNDALSSIGIKKMKIFLIGTHLFMYYEARSDFDPKIDFQKYTELTPKANEWDNLMRKFQQKISDVPENQLGEWWTPMDLVYDLDWFIQQ</sequence>
<dbReference type="Pfam" id="PF05336">
    <property type="entry name" value="rhaM"/>
    <property type="match status" value="1"/>
</dbReference>
<dbReference type="SUPFAM" id="SSF54909">
    <property type="entry name" value="Dimeric alpha+beta barrel"/>
    <property type="match status" value="1"/>
</dbReference>
<reference evidence="1 2" key="1">
    <citation type="submission" date="2023-11" db="EMBL/GenBank/DDBJ databases">
        <title>Dfirmibasis_genome.</title>
        <authorList>
            <person name="Edelbroek B."/>
            <person name="Kjellin J."/>
            <person name="Jerlstrom-Hultqvist J."/>
            <person name="Soderbom F."/>
        </authorList>
    </citation>
    <scope>NUCLEOTIDE SEQUENCE [LARGE SCALE GENOMIC DNA]</scope>
    <source>
        <strain evidence="1 2">TNS-C-14</strain>
    </source>
</reference>
<accession>A0AAN7TT78</accession>
<keyword evidence="2" id="KW-1185">Reference proteome</keyword>
<evidence type="ECO:0000313" key="1">
    <source>
        <dbReference type="EMBL" id="KAK5575275.1"/>
    </source>
</evidence>